<organism evidence="1 2">
    <name type="scientific">Somion occarium</name>
    <dbReference type="NCBI Taxonomy" id="3059160"/>
    <lineage>
        <taxon>Eukaryota</taxon>
        <taxon>Fungi</taxon>
        <taxon>Dikarya</taxon>
        <taxon>Basidiomycota</taxon>
        <taxon>Agaricomycotina</taxon>
        <taxon>Agaricomycetes</taxon>
        <taxon>Polyporales</taxon>
        <taxon>Cerrenaceae</taxon>
        <taxon>Somion</taxon>
    </lineage>
</organism>
<sequence length="318" mass="35480">MATSVPSPAFHPTANLDSYPSDIVVTSSDRIAFYVHSRRILSVSTNHFASLLIQPLPIGGKLKVFLLGEDSQVLNVVFHTIYLKPFGQSPSPVAVFVAIDAFNKYGIPVDQYIRPNTPLFPPLLAHAANDPLNVYAVAGQYNLYELAAAASAHLLALDPEDVTDEHAVRMGPIYLKRLLLLRPARKRLLEELLLQGPSEHPPTPQCGVDNQRRTGRQWDLMITNLLSGPTPNLPSATIQATLSPIGNHIGCRDCKAALDERIQQIVTNWEKARVRFELPELYIVMLKYCRKQYRLILVAQSHRISQGLWPQDSENARI</sequence>
<evidence type="ECO:0000313" key="1">
    <source>
        <dbReference type="EMBL" id="CAL1715458.1"/>
    </source>
</evidence>
<dbReference type="EMBL" id="OZ037951">
    <property type="protein sequence ID" value="CAL1715458.1"/>
    <property type="molecule type" value="Genomic_DNA"/>
</dbReference>
<evidence type="ECO:0000313" key="2">
    <source>
        <dbReference type="Proteomes" id="UP001497453"/>
    </source>
</evidence>
<reference evidence="2" key="1">
    <citation type="submission" date="2024-04" db="EMBL/GenBank/DDBJ databases">
        <authorList>
            <person name="Shaw F."/>
            <person name="Minotto A."/>
        </authorList>
    </citation>
    <scope>NUCLEOTIDE SEQUENCE [LARGE SCALE GENOMIC DNA]</scope>
</reference>
<name>A0ABP1E612_9APHY</name>
<dbReference type="Proteomes" id="UP001497453">
    <property type="component" value="Chromosome 8"/>
</dbReference>
<gene>
    <name evidence="1" type="ORF">GFSPODELE1_LOCUS10238</name>
</gene>
<accession>A0ABP1E612</accession>
<evidence type="ECO:0008006" key="3">
    <source>
        <dbReference type="Google" id="ProtNLM"/>
    </source>
</evidence>
<keyword evidence="2" id="KW-1185">Reference proteome</keyword>
<proteinExistence type="predicted"/>
<protein>
    <recommendedName>
        <fullName evidence="3">BTB domain-containing protein</fullName>
    </recommendedName>
</protein>